<organism evidence="2 3">
    <name type="scientific">Arthrobacter terricola</name>
    <dbReference type="NCBI Taxonomy" id="2547396"/>
    <lineage>
        <taxon>Bacteria</taxon>
        <taxon>Bacillati</taxon>
        <taxon>Actinomycetota</taxon>
        <taxon>Actinomycetes</taxon>
        <taxon>Micrococcales</taxon>
        <taxon>Micrococcaceae</taxon>
        <taxon>Arthrobacter</taxon>
    </lineage>
</organism>
<dbReference type="RefSeq" id="WP_133206086.1">
    <property type="nucleotide sequence ID" value="NZ_SMRU01000029.1"/>
</dbReference>
<comment type="caution">
    <text evidence="2">The sequence shown here is derived from an EMBL/GenBank/DDBJ whole genome shotgun (WGS) entry which is preliminary data.</text>
</comment>
<proteinExistence type="predicted"/>
<dbReference type="OrthoDB" id="4883460at2"/>
<keyword evidence="3" id="KW-1185">Reference proteome</keyword>
<feature type="region of interest" description="Disordered" evidence="1">
    <location>
        <begin position="1"/>
        <end position="26"/>
    </location>
</feature>
<sequence length="68" mass="7061">MNELNDVGGAAEPYAAPWPPEAVRTGDPEVDAALAHLQELPESPVAEHGGIYADLHDALMAALDAEVA</sequence>
<evidence type="ECO:0000313" key="2">
    <source>
        <dbReference type="EMBL" id="TDF91499.1"/>
    </source>
</evidence>
<reference evidence="2 3" key="1">
    <citation type="submission" date="2019-03" db="EMBL/GenBank/DDBJ databases">
        <title>Whole genome sequence of Arthrobacter sp JH1-1.</title>
        <authorList>
            <person name="Trinh H.N."/>
        </authorList>
    </citation>
    <scope>NUCLEOTIDE SEQUENCE [LARGE SCALE GENOMIC DNA]</scope>
    <source>
        <strain evidence="2 3">JH1-1</strain>
    </source>
</reference>
<evidence type="ECO:0000256" key="1">
    <source>
        <dbReference type="SAM" id="MobiDB-lite"/>
    </source>
</evidence>
<name>A0A4R5K948_9MICC</name>
<accession>A0A4R5K948</accession>
<dbReference type="AlphaFoldDB" id="A0A4R5K948"/>
<dbReference type="EMBL" id="SMRU01000029">
    <property type="protein sequence ID" value="TDF91499.1"/>
    <property type="molecule type" value="Genomic_DNA"/>
</dbReference>
<protein>
    <submittedName>
        <fullName evidence="2">Uncharacterized protein</fullName>
    </submittedName>
</protein>
<gene>
    <name evidence="2" type="ORF">E1809_20430</name>
</gene>
<dbReference type="Proteomes" id="UP000295511">
    <property type="component" value="Unassembled WGS sequence"/>
</dbReference>
<evidence type="ECO:0000313" key="3">
    <source>
        <dbReference type="Proteomes" id="UP000295511"/>
    </source>
</evidence>